<name>A0AAD1WQP7_PELCU</name>
<keyword evidence="1" id="KW-0175">Coiled coil</keyword>
<dbReference type="AlphaFoldDB" id="A0AAD1WQP7"/>
<proteinExistence type="predicted"/>
<feature type="coiled-coil region" evidence="1">
    <location>
        <begin position="1"/>
        <end position="35"/>
    </location>
</feature>
<dbReference type="PANTHER" id="PTHR11505">
    <property type="entry name" value="L1 TRANSPOSABLE ELEMENT-RELATED"/>
    <property type="match status" value="1"/>
</dbReference>
<dbReference type="SUPFAM" id="SSF58042">
    <property type="entry name" value="Outer membrane lipoprotein"/>
    <property type="match status" value="1"/>
</dbReference>
<gene>
    <name evidence="2" type="ORF">PECUL_23A028692</name>
</gene>
<dbReference type="EMBL" id="OW240921">
    <property type="protein sequence ID" value="CAH2319223.1"/>
    <property type="molecule type" value="Genomic_DNA"/>
</dbReference>
<dbReference type="Gene3D" id="3.30.70.1820">
    <property type="entry name" value="L1 transposable element, RRM domain"/>
    <property type="match status" value="1"/>
</dbReference>
<dbReference type="Proteomes" id="UP001295444">
    <property type="component" value="Chromosome 10"/>
</dbReference>
<evidence type="ECO:0000313" key="3">
    <source>
        <dbReference type="Proteomes" id="UP001295444"/>
    </source>
</evidence>
<dbReference type="InterPro" id="IPR004244">
    <property type="entry name" value="Transposase_22"/>
</dbReference>
<protein>
    <submittedName>
        <fullName evidence="2">Uncharacterized protein</fullName>
    </submittedName>
</protein>
<evidence type="ECO:0000256" key="1">
    <source>
        <dbReference type="SAM" id="Coils"/>
    </source>
</evidence>
<sequence>MTEYVTAHNNLTDQVQQLQQQVTALDSKMMDAENRARRNNLRLRGVPETVFQDDFPAYVRSLMDTLAQDIPAEMLLLDRVHCVPRSRYLPDTTPRNVLLRAHYYNIKELILKSSHMRIQLPFKYATVKLFTDLSAATLRRCKAFNQVTTL</sequence>
<accession>A0AAD1WQP7</accession>
<organism evidence="2 3">
    <name type="scientific">Pelobates cultripes</name>
    <name type="common">Western spadefoot toad</name>
    <dbReference type="NCBI Taxonomy" id="61616"/>
    <lineage>
        <taxon>Eukaryota</taxon>
        <taxon>Metazoa</taxon>
        <taxon>Chordata</taxon>
        <taxon>Craniata</taxon>
        <taxon>Vertebrata</taxon>
        <taxon>Euteleostomi</taxon>
        <taxon>Amphibia</taxon>
        <taxon>Batrachia</taxon>
        <taxon>Anura</taxon>
        <taxon>Pelobatoidea</taxon>
        <taxon>Pelobatidae</taxon>
        <taxon>Pelobates</taxon>
    </lineage>
</organism>
<reference evidence="2" key="1">
    <citation type="submission" date="2022-03" db="EMBL/GenBank/DDBJ databases">
        <authorList>
            <person name="Alioto T."/>
            <person name="Alioto T."/>
            <person name="Gomez Garrido J."/>
        </authorList>
    </citation>
    <scope>NUCLEOTIDE SEQUENCE</scope>
</reference>
<keyword evidence="3" id="KW-1185">Reference proteome</keyword>
<evidence type="ECO:0000313" key="2">
    <source>
        <dbReference type="EMBL" id="CAH2319223.1"/>
    </source>
</evidence>